<evidence type="ECO:0000256" key="3">
    <source>
        <dbReference type="SAM" id="Coils"/>
    </source>
</evidence>
<evidence type="ECO:0000313" key="5">
    <source>
        <dbReference type="Proteomes" id="UP000596742"/>
    </source>
</evidence>
<keyword evidence="3" id="KW-0175">Coiled coil</keyword>
<dbReference type="Gene3D" id="2.80.10.70">
    <property type="entry name" value="Spindlin/Ssty"/>
    <property type="match status" value="1"/>
</dbReference>
<comment type="similarity">
    <text evidence="1">Belongs to the SPIN/STSY family.</text>
</comment>
<organism evidence="4 5">
    <name type="scientific">Mytilus galloprovincialis</name>
    <name type="common">Mediterranean mussel</name>
    <dbReference type="NCBI Taxonomy" id="29158"/>
    <lineage>
        <taxon>Eukaryota</taxon>
        <taxon>Metazoa</taxon>
        <taxon>Spiralia</taxon>
        <taxon>Lophotrochozoa</taxon>
        <taxon>Mollusca</taxon>
        <taxon>Bivalvia</taxon>
        <taxon>Autobranchia</taxon>
        <taxon>Pteriomorphia</taxon>
        <taxon>Mytilida</taxon>
        <taxon>Mytiloidea</taxon>
        <taxon>Mytilidae</taxon>
        <taxon>Mytilinae</taxon>
        <taxon>Mytilus</taxon>
    </lineage>
</organism>
<dbReference type="InterPro" id="IPR042567">
    <property type="entry name" value="SPIN/Ssty_sf"/>
</dbReference>
<name>A0A8B6GFR5_MYTGA</name>
<evidence type="ECO:0000313" key="4">
    <source>
        <dbReference type="EMBL" id="VDI63140.1"/>
    </source>
</evidence>
<dbReference type="Pfam" id="PF02513">
    <property type="entry name" value="Spin-Ssty"/>
    <property type="match status" value="1"/>
</dbReference>
<dbReference type="AlphaFoldDB" id="A0A8B6GFR5"/>
<feature type="coiled-coil region" evidence="3">
    <location>
        <begin position="794"/>
        <end position="821"/>
    </location>
</feature>
<dbReference type="InterPro" id="IPR003671">
    <property type="entry name" value="SPIN/Ssty"/>
</dbReference>
<evidence type="ECO:0000256" key="2">
    <source>
        <dbReference type="ARBA" id="ARBA00022722"/>
    </source>
</evidence>
<keyword evidence="2" id="KW-0540">Nuclease</keyword>
<evidence type="ECO:0000256" key="1">
    <source>
        <dbReference type="ARBA" id="ARBA00009467"/>
    </source>
</evidence>
<comment type="caution">
    <text evidence="4">The sequence shown here is derived from an EMBL/GenBank/DDBJ whole genome shotgun (WGS) entry which is preliminary data.</text>
</comment>
<dbReference type="PANTHER" id="PTHR11046">
    <property type="entry name" value="OLIGORIBONUCLEASE, MITOCHONDRIAL"/>
    <property type="match status" value="1"/>
</dbReference>
<dbReference type="Proteomes" id="UP000596742">
    <property type="component" value="Unassembled WGS sequence"/>
</dbReference>
<reference evidence="4" key="1">
    <citation type="submission" date="2018-11" db="EMBL/GenBank/DDBJ databases">
        <authorList>
            <person name="Alioto T."/>
            <person name="Alioto T."/>
        </authorList>
    </citation>
    <scope>NUCLEOTIDE SEQUENCE</scope>
</reference>
<sequence>MSHVTTIQDIIYHVNTEGKSSCVQWLTSISDKSSARSSILNSVNAILKKNKLLNKSKSRPDFPQKNDSFLSTEYTFPNFKSGHVQVTQKRKYDKCLDILDEEKQCAVNVVLDLGKDLNESLKKEEKLKIENNVLNLSLKKRCTTKYKLKLKRTELCSLKKTVFNLNNRITSQRTVLKRIRSQNVYLQKVNDKSIAKLDNLKIQNNELIAQMASLQNELSSLREKFKDEREENEYLRLLISDDIGKPIKLYDEQSRKYTKEAQECVYQLLNNNVTTSRVGPVITTVLKLVGMRPNKLPSVSTVNNMNVQRLILAQTQLAEELSQKNSTCLLSDETSKYGTKFEGYHVSDNEGRLWVLGLRNILTKGAKDTLKTFQEILQDISEVSEVCDHEAGKKVLLNIVSTMSDRASTQIKFNELLEEYRAEILQDQLGESWGQMSDNEKSSVTKLNNFFCSLHVLVHAAETSTACLLEAEGGLFENSPPIYDATFKKASEPGCLRLIRTVSKAFSCGGDEKNGVYGPFSVFVRPFLKENGIHSIPIDRFRGNRFNILFTNAAGVYFLSSKIKEFLQSNDSNRLLKSVKFDVNNNVFVAGCKALGLIAYLITVPLWQVIEDKTIHILDISVYYKEIIEYIKSSIDDIENFMSGITLLSFCNRESLAKDSIFTSLIDPSNYDDTVSVILRVILPGICNLLKRLFSDYLTGGKWEIEMNNQELRENLSSAPKHNKFSETIFGHLDRILKEKPNISLIASEAYIMFVHNKTDDWLNGKNEQEKSLLLSKARKDVKSTRQKFKNRLLEIERCRRANLEEKMKKAEETERARIKKLEGFTSAILDWGLWQTDAQVDLNIGTISKGNKDKIEALKAQLNFRRHVLMQKPKEKDVFNFTKVIGTCKRRVNLTVEELTCNVKKLVEHAFTITSSTVDNQEEGDVPILVGKAIKMYFEGTDGSVKTSWTGHVISTVPGYSQWFNVKFEGDHAIYTYQLIEDYRRGDIEIII</sequence>
<accession>A0A8B6GFR5</accession>
<dbReference type="PANTHER" id="PTHR11046:SF25">
    <property type="match status" value="1"/>
</dbReference>
<keyword evidence="5" id="KW-1185">Reference proteome</keyword>
<feature type="coiled-coil region" evidence="3">
    <location>
        <begin position="190"/>
        <end position="231"/>
    </location>
</feature>
<dbReference type="EMBL" id="UYJE01008342">
    <property type="protein sequence ID" value="VDI63140.1"/>
    <property type="molecule type" value="Genomic_DNA"/>
</dbReference>
<proteinExistence type="inferred from homology"/>
<keyword evidence="2" id="KW-0378">Hydrolase</keyword>
<dbReference type="OrthoDB" id="6111804at2759"/>
<dbReference type="GO" id="GO:0007276">
    <property type="term" value="P:gamete generation"/>
    <property type="evidence" value="ECO:0007669"/>
    <property type="project" value="InterPro"/>
</dbReference>
<gene>
    <name evidence="4" type="ORF">MGAL_10B026665</name>
</gene>
<dbReference type="GO" id="GO:0000175">
    <property type="term" value="F:3'-5'-RNA exonuclease activity"/>
    <property type="evidence" value="ECO:0007669"/>
    <property type="project" value="InterPro"/>
</dbReference>
<dbReference type="InterPro" id="IPR022894">
    <property type="entry name" value="Oligoribonuclease"/>
</dbReference>
<protein>
    <submittedName>
        <fullName evidence="4">Uncharacterized protein</fullName>
    </submittedName>
</protein>